<organism evidence="3 4">
    <name type="scientific">Pyricularia grisea</name>
    <name type="common">Crabgrass-specific blast fungus</name>
    <name type="synonym">Magnaporthe grisea</name>
    <dbReference type="NCBI Taxonomy" id="148305"/>
    <lineage>
        <taxon>Eukaryota</taxon>
        <taxon>Fungi</taxon>
        <taxon>Dikarya</taxon>
        <taxon>Ascomycota</taxon>
        <taxon>Pezizomycotina</taxon>
        <taxon>Sordariomycetes</taxon>
        <taxon>Sordariomycetidae</taxon>
        <taxon>Magnaporthales</taxon>
        <taxon>Pyriculariaceae</taxon>
        <taxon>Pyricularia</taxon>
    </lineage>
</organism>
<dbReference type="PANTHER" id="PTHR37844:SF2">
    <property type="entry name" value="SER_THR PROTEIN PHOSPHATASE SUPERFAMILY (AFU_ORTHOLOGUE AFUA_1G14840)"/>
    <property type="match status" value="1"/>
</dbReference>
<dbReference type="Proteomes" id="UP000515153">
    <property type="component" value="Chromosome I"/>
</dbReference>
<protein>
    <recommendedName>
        <fullName evidence="2">Calcineurin-like phosphoesterase domain-containing protein</fullName>
    </recommendedName>
</protein>
<reference evidence="3 4" key="1">
    <citation type="journal article" date="2019" name="Mol. Biol. Evol.">
        <title>Blast fungal genomes show frequent chromosomal changes, gene gains and losses, and effector gene turnover.</title>
        <authorList>
            <person name="Gomez Luciano L.B."/>
            <person name="Jason Tsai I."/>
            <person name="Chuma I."/>
            <person name="Tosa Y."/>
            <person name="Chen Y.H."/>
            <person name="Li J.Y."/>
            <person name="Li M.Y."/>
            <person name="Jade Lu M.Y."/>
            <person name="Nakayashiki H."/>
            <person name="Li W.H."/>
        </authorList>
    </citation>
    <scope>NUCLEOTIDE SEQUENCE [LARGE SCALE GENOMIC DNA]</scope>
    <source>
        <strain evidence="3 4">NI907</strain>
    </source>
</reference>
<sequence length="639" mass="71130">MPVFRRAFSRLSSLFTSRDVELKSDPSPMEKTATPTTGGSNSRYRVCQTLSAHGIANVVWLEEVPRAYSYDTCTGDLFLLVAEPKKAAGVLLTKGSSWQQKDTSADQDQGPLSPGAITIESKTEAESIKGELEDETSGNSDNRVVLLDAALWDYDLSTATIQPHILPAPLPTLEAFLGCLMRYWLNLSEEDLDSDPIWSHKLSCLIHNAYCIEGSYGALVKSVEFEKSLPLEVLELHFDLIGDYPGQSDIHSFRKHEYHSMRSQQIQKGTFTARRYPTGNVPLSLAEFPELTGVYTVLERNQKPSKVKTPKKTIKRMSKAAEPVRLAPLSEETSNTSQSPEAVQIQIMSDLHLETPKMLPMYGDFAIPHLCPYLALLGDIGSVWDERLYKFLHAQLLQFETVFYVMGNHEPYPATESQYDGSATWDQALSIMQEFEKTHNANLEAPKQTTEDSESPKPGRFVLLNRRRFDLSPTVTILGATLFSRIADDQRSSTSLFLSDFSNISNWTVDDHNAAHAGDLAWLNGEVAAVEQEGRVAVVLTHHSPTMLPEANDPDHLEDERGVQSAFATDLSGEVCWTSPCVRVWAFGHTHFNCDFVLHGATGEDGLQGKGKRVVANQRGYGRDDAYSFDAEKVVIVEY</sequence>
<evidence type="ECO:0000313" key="4">
    <source>
        <dbReference type="RefSeq" id="XP_030982962.1"/>
    </source>
</evidence>
<name>A0A6P8B6Y1_PYRGI</name>
<dbReference type="AlphaFoldDB" id="A0A6P8B6Y1"/>
<feature type="region of interest" description="Disordered" evidence="1">
    <location>
        <begin position="98"/>
        <end position="117"/>
    </location>
</feature>
<reference evidence="4" key="3">
    <citation type="submission" date="2025-08" db="UniProtKB">
        <authorList>
            <consortium name="RefSeq"/>
        </authorList>
    </citation>
    <scope>IDENTIFICATION</scope>
    <source>
        <strain evidence="4">NI907</strain>
    </source>
</reference>
<reference evidence="4" key="2">
    <citation type="submission" date="2019-10" db="EMBL/GenBank/DDBJ databases">
        <authorList>
            <consortium name="NCBI Genome Project"/>
        </authorList>
    </citation>
    <scope>NUCLEOTIDE SEQUENCE</scope>
    <source>
        <strain evidence="4">NI907</strain>
    </source>
</reference>
<evidence type="ECO:0000259" key="2">
    <source>
        <dbReference type="Pfam" id="PF00149"/>
    </source>
</evidence>
<dbReference type="InterPro" id="IPR004843">
    <property type="entry name" value="Calcineurin-like_PHP"/>
</dbReference>
<feature type="region of interest" description="Disordered" evidence="1">
    <location>
        <begin position="22"/>
        <end position="41"/>
    </location>
</feature>
<gene>
    <name evidence="4" type="ORF">PgNI_06580</name>
</gene>
<evidence type="ECO:0000313" key="3">
    <source>
        <dbReference type="Proteomes" id="UP000515153"/>
    </source>
</evidence>
<dbReference type="Pfam" id="PF00149">
    <property type="entry name" value="Metallophos"/>
    <property type="match status" value="1"/>
</dbReference>
<dbReference type="SUPFAM" id="SSF56300">
    <property type="entry name" value="Metallo-dependent phosphatases"/>
    <property type="match status" value="1"/>
</dbReference>
<dbReference type="GeneID" id="41961511"/>
<proteinExistence type="predicted"/>
<dbReference type="RefSeq" id="XP_030982962.1">
    <property type="nucleotide sequence ID" value="XM_031126602.1"/>
</dbReference>
<dbReference type="GO" id="GO:0016787">
    <property type="term" value="F:hydrolase activity"/>
    <property type="evidence" value="ECO:0007669"/>
    <property type="project" value="InterPro"/>
</dbReference>
<feature type="domain" description="Calcineurin-like phosphoesterase" evidence="2">
    <location>
        <begin position="347"/>
        <end position="591"/>
    </location>
</feature>
<dbReference type="PANTHER" id="PTHR37844">
    <property type="entry name" value="SER/THR PROTEIN PHOSPHATASE SUPERFAMILY (AFU_ORTHOLOGUE AFUA_1G14840)"/>
    <property type="match status" value="1"/>
</dbReference>
<dbReference type="InterPro" id="IPR029052">
    <property type="entry name" value="Metallo-depent_PP-like"/>
</dbReference>
<keyword evidence="3" id="KW-1185">Reference proteome</keyword>
<dbReference type="KEGG" id="pgri:PgNI_06580"/>
<accession>A0A6P8B6Y1</accession>
<dbReference type="Gene3D" id="3.60.21.10">
    <property type="match status" value="1"/>
</dbReference>
<evidence type="ECO:0000256" key="1">
    <source>
        <dbReference type="SAM" id="MobiDB-lite"/>
    </source>
</evidence>